<evidence type="ECO:0000313" key="3">
    <source>
        <dbReference type="Proteomes" id="UP000831537"/>
    </source>
</evidence>
<keyword evidence="3" id="KW-1185">Reference proteome</keyword>
<gene>
    <name evidence="2" type="ORF">MUN87_21895</name>
</gene>
<keyword evidence="1" id="KW-0378">Hydrolase</keyword>
<proteinExistence type="predicted"/>
<evidence type="ECO:0000256" key="1">
    <source>
        <dbReference type="ARBA" id="ARBA00022801"/>
    </source>
</evidence>
<accession>A0ABY4GM54</accession>
<organism evidence="2 3">
    <name type="scientific">Gracilibacillus salinarum</name>
    <dbReference type="NCBI Taxonomy" id="2932255"/>
    <lineage>
        <taxon>Bacteria</taxon>
        <taxon>Bacillati</taxon>
        <taxon>Bacillota</taxon>
        <taxon>Bacilli</taxon>
        <taxon>Bacillales</taxon>
        <taxon>Bacillaceae</taxon>
        <taxon>Gracilibacillus</taxon>
    </lineage>
</organism>
<dbReference type="Proteomes" id="UP000831537">
    <property type="component" value="Chromosome"/>
</dbReference>
<dbReference type="PANTHER" id="PTHR37842">
    <property type="match status" value="1"/>
</dbReference>
<evidence type="ECO:0008006" key="4">
    <source>
        <dbReference type="Google" id="ProtNLM"/>
    </source>
</evidence>
<evidence type="ECO:0000313" key="2">
    <source>
        <dbReference type="EMBL" id="UOQ85260.1"/>
    </source>
</evidence>
<dbReference type="Gene3D" id="3.30.379.10">
    <property type="entry name" value="Chitobiase/beta-hexosaminidase domain 2-like"/>
    <property type="match status" value="1"/>
</dbReference>
<dbReference type="InterPro" id="IPR029018">
    <property type="entry name" value="Hex-like_dom2"/>
</dbReference>
<name>A0ABY4GM54_9BACI</name>
<protein>
    <recommendedName>
        <fullName evidence="4">GNAT family N-acetyltransferase</fullName>
    </recommendedName>
</protein>
<dbReference type="SUPFAM" id="SSF55545">
    <property type="entry name" value="beta-N-acetylhexosaminidase-like domain"/>
    <property type="match status" value="1"/>
</dbReference>
<dbReference type="EMBL" id="CP095071">
    <property type="protein sequence ID" value="UOQ85260.1"/>
    <property type="molecule type" value="Genomic_DNA"/>
</dbReference>
<dbReference type="RefSeq" id="WP_244743962.1">
    <property type="nucleotide sequence ID" value="NZ_CP095071.1"/>
</dbReference>
<sequence>MKQNEQVEITSKLKVCLSEESFPSAVNYVLEMFARDAEKVLNTRPIYTTEAEADIVVRWAAADDECPDWEEAYCYRFKKLNEQRQLHIIAHDELGLVYGLLSFTEKYFGIDPFWYWADLPIQQQEAILINIEDYNSRKPKVKYRGWFVNDEVSLIGWTEQYPHRRKSGIRFLKLC</sequence>
<dbReference type="PANTHER" id="PTHR37842:SF2">
    <property type="entry name" value="GYLCOSYL HYDROLASE 115 C-TERMINAL DOMAIN-CONTAINING PROTEIN"/>
    <property type="match status" value="1"/>
</dbReference>
<reference evidence="2 3" key="1">
    <citation type="submission" date="2022-04" db="EMBL/GenBank/DDBJ databases">
        <title>Gracilibacillus sp. isolated from saltern.</title>
        <authorList>
            <person name="Won M."/>
            <person name="Lee C.-M."/>
            <person name="Woen H.-Y."/>
            <person name="Kwon S.-W."/>
        </authorList>
    </citation>
    <scope>NUCLEOTIDE SEQUENCE [LARGE SCALE GENOMIC DNA]</scope>
    <source>
        <strain evidence="2 3">SSPM10-3</strain>
    </source>
</reference>